<dbReference type="InterPro" id="IPR008991">
    <property type="entry name" value="Translation_prot_SH3-like_sf"/>
</dbReference>
<dbReference type="GO" id="GO:0006368">
    <property type="term" value="P:transcription elongation by RNA polymerase II"/>
    <property type="evidence" value="ECO:0007669"/>
    <property type="project" value="TreeGrafter"/>
</dbReference>
<dbReference type="InterPro" id="IPR039659">
    <property type="entry name" value="SPT5"/>
</dbReference>
<feature type="compositionally biased region" description="Basic and acidic residues" evidence="2">
    <location>
        <begin position="940"/>
        <end position="949"/>
    </location>
</feature>
<dbReference type="PANTHER" id="PTHR11125:SF8">
    <property type="entry name" value="PROTEIN RNA-DIRECTED DNA METHYLATION 3"/>
    <property type="match status" value="1"/>
</dbReference>
<feature type="compositionally biased region" description="Polar residues" evidence="2">
    <location>
        <begin position="1159"/>
        <end position="1210"/>
    </location>
</feature>
<feature type="region of interest" description="Disordered" evidence="2">
    <location>
        <begin position="731"/>
        <end position="825"/>
    </location>
</feature>
<dbReference type="EMBL" id="JACEGQ020000010">
    <property type="protein sequence ID" value="KAH8497363.1"/>
    <property type="molecule type" value="Genomic_DNA"/>
</dbReference>
<feature type="compositionally biased region" description="Basic and acidic residues" evidence="2">
    <location>
        <begin position="15"/>
        <end position="28"/>
    </location>
</feature>
<dbReference type="InterPro" id="IPR041973">
    <property type="entry name" value="KOW_Spt5_1"/>
</dbReference>
<dbReference type="GO" id="GO:0032784">
    <property type="term" value="P:regulation of DNA-templated transcription elongation"/>
    <property type="evidence" value="ECO:0007669"/>
    <property type="project" value="InterPro"/>
</dbReference>
<feature type="domain" description="KOW" evidence="3">
    <location>
        <begin position="421"/>
        <end position="448"/>
    </location>
</feature>
<gene>
    <name evidence="4" type="ORF">H0E87_019870</name>
</gene>
<dbReference type="InterPro" id="IPR041977">
    <property type="entry name" value="KOW_Spt5_4"/>
</dbReference>
<feature type="compositionally biased region" description="Low complexity" evidence="2">
    <location>
        <begin position="1317"/>
        <end position="1329"/>
    </location>
</feature>
<dbReference type="Gene3D" id="2.30.30.30">
    <property type="match status" value="1"/>
</dbReference>
<feature type="domain" description="KOW" evidence="3">
    <location>
        <begin position="499"/>
        <end position="526"/>
    </location>
</feature>
<dbReference type="Pfam" id="PF03439">
    <property type="entry name" value="Spt5-NGN"/>
    <property type="match status" value="1"/>
</dbReference>
<feature type="compositionally biased region" description="Acidic residues" evidence="2">
    <location>
        <begin position="45"/>
        <end position="67"/>
    </location>
</feature>
<dbReference type="InterPro" id="IPR014722">
    <property type="entry name" value="Rib_uL2_dom2"/>
</dbReference>
<reference evidence="4" key="1">
    <citation type="journal article" date="2021" name="J. Hered.">
        <title>Genome Assembly of Salicaceae Populus deltoides (Eastern Cottonwood) I-69 Based on Nanopore Sequencing and Hi-C Technologies.</title>
        <authorList>
            <person name="Bai S."/>
            <person name="Wu H."/>
            <person name="Zhang J."/>
            <person name="Pan Z."/>
            <person name="Zhao W."/>
            <person name="Li Z."/>
            <person name="Tong C."/>
        </authorList>
    </citation>
    <scope>NUCLEOTIDE SEQUENCE</scope>
    <source>
        <tissue evidence="4">Leaf</tissue>
    </source>
</reference>
<evidence type="ECO:0000259" key="3">
    <source>
        <dbReference type="SMART" id="SM00739"/>
    </source>
</evidence>
<feature type="compositionally biased region" description="Polar residues" evidence="2">
    <location>
        <begin position="745"/>
        <end position="756"/>
    </location>
</feature>
<feature type="compositionally biased region" description="Basic and acidic residues" evidence="2">
    <location>
        <begin position="1276"/>
        <end position="1288"/>
    </location>
</feature>
<dbReference type="InterPro" id="IPR036735">
    <property type="entry name" value="NGN_dom_sf"/>
</dbReference>
<dbReference type="GO" id="GO:0032044">
    <property type="term" value="C:DSIF complex"/>
    <property type="evidence" value="ECO:0007669"/>
    <property type="project" value="TreeGrafter"/>
</dbReference>
<proteinExistence type="inferred from homology"/>
<accession>A0A8T2XWY7</accession>
<comment type="similarity">
    <text evidence="1">Belongs to the SPT5 family.</text>
</comment>
<keyword evidence="5" id="KW-1185">Reference proteome</keyword>
<evidence type="ECO:0000313" key="4">
    <source>
        <dbReference type="EMBL" id="KAH8497363.1"/>
    </source>
</evidence>
<feature type="compositionally biased region" description="Low complexity" evidence="2">
    <location>
        <begin position="1211"/>
        <end position="1222"/>
    </location>
</feature>
<evidence type="ECO:0000313" key="5">
    <source>
        <dbReference type="Proteomes" id="UP000807159"/>
    </source>
</evidence>
<feature type="compositionally biased region" description="Low complexity" evidence="2">
    <location>
        <begin position="1131"/>
        <end position="1144"/>
    </location>
</feature>
<dbReference type="Proteomes" id="UP000807159">
    <property type="component" value="Chromosome 10"/>
</dbReference>
<feature type="compositionally biased region" description="Polar residues" evidence="2">
    <location>
        <begin position="772"/>
        <end position="784"/>
    </location>
</feature>
<dbReference type="Pfam" id="PF23042">
    <property type="entry name" value="KOW1_SPT5"/>
    <property type="match status" value="1"/>
</dbReference>
<organism evidence="4 5">
    <name type="scientific">Populus deltoides</name>
    <name type="common">Eastern poplar</name>
    <name type="synonym">Eastern cottonwood</name>
    <dbReference type="NCBI Taxonomy" id="3696"/>
    <lineage>
        <taxon>Eukaryota</taxon>
        <taxon>Viridiplantae</taxon>
        <taxon>Streptophyta</taxon>
        <taxon>Embryophyta</taxon>
        <taxon>Tracheophyta</taxon>
        <taxon>Spermatophyta</taxon>
        <taxon>Magnoliopsida</taxon>
        <taxon>eudicotyledons</taxon>
        <taxon>Gunneridae</taxon>
        <taxon>Pentapetalae</taxon>
        <taxon>rosids</taxon>
        <taxon>fabids</taxon>
        <taxon>Malpighiales</taxon>
        <taxon>Salicaceae</taxon>
        <taxon>Saliceae</taxon>
        <taxon>Populus</taxon>
    </lineage>
</organism>
<evidence type="ECO:0000256" key="1">
    <source>
        <dbReference type="ARBA" id="ARBA00006956"/>
    </source>
</evidence>
<feature type="domain" description="KOW" evidence="3">
    <location>
        <begin position="216"/>
        <end position="243"/>
    </location>
</feature>
<feature type="compositionally biased region" description="Basic and acidic residues" evidence="2">
    <location>
        <begin position="788"/>
        <end position="802"/>
    </location>
</feature>
<feature type="region of interest" description="Disordered" evidence="2">
    <location>
        <begin position="914"/>
        <end position="979"/>
    </location>
</feature>
<dbReference type="InterPro" id="IPR005100">
    <property type="entry name" value="NGN-domain"/>
</dbReference>
<feature type="region of interest" description="Disordered" evidence="2">
    <location>
        <begin position="996"/>
        <end position="1350"/>
    </location>
</feature>
<comment type="caution">
    <text evidence="4">The sequence shown here is derived from an EMBL/GenBank/DDBJ whole genome shotgun (WGS) entry which is preliminary data.</text>
</comment>
<dbReference type="GO" id="GO:0003729">
    <property type="term" value="F:mRNA binding"/>
    <property type="evidence" value="ECO:0007669"/>
    <property type="project" value="TreeGrafter"/>
</dbReference>
<dbReference type="Gene3D" id="3.30.70.940">
    <property type="entry name" value="NusG, N-terminal domain"/>
    <property type="match status" value="1"/>
</dbReference>
<sequence length="1350" mass="144992">MSSNGKGKAVASGGGERKRGSGGDDDKTGGGNKKKNRAVLRFFEDAADFSDQDSDRDSDDSDLNFDTEDFMDEEYDVELKVKNDPPISQNVPIVPKEEDMDKREFDKMMEERYKNNPRFRYAEDADEAKRSMERNFLEPSAKDPTVWKVKCMVGRERHSAFCLMQKFVDLKSLGTKLQIISAFAIDHGFAAYILAVAPVPKNEVSHLISIRRGCNQVTEGTRACVKNGNYKGDLAQIVAVNDVRKKATVKLIPRIDFQALAQKFGGGLAKKKDAIPAPRLISSSELEEFRPLIQYRRDRDIGKMFGVLDEEELLKFKPSENNKSENLEWLARIYVGQKKKQVIGNEKGGDKGESSLSSGQKFELYNLLQRFWSCCWYGEDDSYKILKHGLEKPDVVTIALRDLKNGPTDMKFTALDHHKKTISVNDTVKVLEGPLKDRQGIVKQIYRGIIFIYDQKETEDGGYFCSKAQMCEKIKLSFDACCGKVVHFEKINQGDKDGLFFIGQTLRIRIGPLKGYLCQVLAIRYSDVTVKLGSQQKVLTVKSEHLSEVRAKSSAVSVSDEPGSSSFKPFDLSGTEGWTGGAGASTGGDGWNTGGLSTESAKVANLHVLKCVDGAWGSQATENQTSSWGAVAGDSWNKAASNIGSTSGASVGWGKATLPNEDLAGSSRGTGDNWGRGNLKAENSLIDSAVAWDKGKTVIGNQTSSWGDAATGKNQVDSWGKCNDAIGAGSWEKKKRSGTGEDCWSNKSTGWNQQKSQDGRDTWGEAAENQEKGTAQMGTAQNDSWGEAGEKWESKNSSEKPTEAWGKAGGGSTQTETEDVSKGSGWMKAEVDSATQTMGKNLVKMLLGGIKMDLVTRIKLIVGTNQSLLVLIGDLGTNRGNPLGVNKRGGLLGIYQTEIKSLVVGTKNQMGVVGQSSGWKPGENNSTAYDQGGGWGKSKGFKESRDDGWKPISSGGDSGSGWNKNWGADKEISGSGDKWNSGNPYFGDKSSCNSDQAEFHSGSKGLAANLSSGGQIDGAGWNAPKSVDRNSSSGWNDGSAADEVPGEVWVEAATGKQGKLHQSDWGAPKTTEVDQLSSWDSKVGHVDANQSSGSGNKSSWGTQKSSQEKPGWNQESPELEKDSKRDGNQESSWGNKSGWNSGSSDAGRNSDSAWGKKSIWNSESSNADGNQDSGWAAKSNWNSGSKDANQGASWAKKSNWNCGSSDANQESGWGKKSSWSSGYGDGNLDSSVACDDRGGFRGRGDRGGFGGRNGSDRGGYGGRGKSDTGGFGGRGGSDRVGSRGRGDRGGFGGGGRGRRDQNGGWSDNGSAEDSTFGWKNGANNSSGGWKNNGGGSSWNQGGDDKGQHNS</sequence>
<dbReference type="Pfam" id="PF23291">
    <property type="entry name" value="KOW4_SPT5"/>
    <property type="match status" value="1"/>
</dbReference>
<dbReference type="CDD" id="cd06081">
    <property type="entry name" value="KOW_Spt5_1"/>
    <property type="match status" value="1"/>
</dbReference>
<feature type="compositionally biased region" description="Basic and acidic residues" evidence="2">
    <location>
        <begin position="1118"/>
        <end position="1128"/>
    </location>
</feature>
<dbReference type="InterPro" id="IPR005824">
    <property type="entry name" value="KOW"/>
</dbReference>
<feature type="compositionally biased region" description="Basic and acidic residues" evidence="2">
    <location>
        <begin position="1234"/>
        <end position="1246"/>
    </location>
</feature>
<dbReference type="CDD" id="cd06084">
    <property type="entry name" value="KOW_Spt5_4"/>
    <property type="match status" value="1"/>
</dbReference>
<feature type="region of interest" description="Disordered" evidence="2">
    <location>
        <begin position="1"/>
        <end position="67"/>
    </location>
</feature>
<dbReference type="PANTHER" id="PTHR11125">
    <property type="entry name" value="SUPPRESSOR OF TY 5"/>
    <property type="match status" value="1"/>
</dbReference>
<protein>
    <recommendedName>
        <fullName evidence="3">KOW domain-containing protein</fullName>
    </recommendedName>
</protein>
<dbReference type="SUPFAM" id="SSF50104">
    <property type="entry name" value="Translation proteins SH3-like domain"/>
    <property type="match status" value="1"/>
</dbReference>
<name>A0A8T2XWY7_POPDE</name>
<feature type="compositionally biased region" description="Gly residues" evidence="2">
    <location>
        <begin position="1247"/>
        <end position="1275"/>
    </location>
</feature>
<feature type="compositionally biased region" description="Polar residues" evidence="2">
    <location>
        <begin position="1088"/>
        <end position="1105"/>
    </location>
</feature>
<dbReference type="FunFam" id="2.30.30.30:FF:000053">
    <property type="entry name" value="Protein RNA-directed DNA methylation 3"/>
    <property type="match status" value="1"/>
</dbReference>
<evidence type="ECO:0000256" key="2">
    <source>
        <dbReference type="SAM" id="MobiDB-lite"/>
    </source>
</evidence>
<feature type="compositionally biased region" description="Polar residues" evidence="2">
    <location>
        <begin position="914"/>
        <end position="929"/>
    </location>
</feature>
<dbReference type="SMART" id="SM00739">
    <property type="entry name" value="KOW"/>
    <property type="match status" value="3"/>
</dbReference>
<dbReference type="GO" id="GO:0006357">
    <property type="term" value="P:regulation of transcription by RNA polymerase II"/>
    <property type="evidence" value="ECO:0007669"/>
    <property type="project" value="InterPro"/>
</dbReference>